<dbReference type="RefSeq" id="WP_109625448.1">
    <property type="nucleotide sequence ID" value="NZ_CANTIO010000015.1"/>
</dbReference>
<protein>
    <recommendedName>
        <fullName evidence="1">YgjP-like metallopeptidase domain-containing protein</fullName>
    </recommendedName>
</protein>
<dbReference type="Gene3D" id="3.30.2010.10">
    <property type="entry name" value="Metalloproteases ('zincins'), catalytic domain"/>
    <property type="match status" value="1"/>
</dbReference>
<dbReference type="CDD" id="cd07344">
    <property type="entry name" value="M48_yhfN_like"/>
    <property type="match status" value="1"/>
</dbReference>
<organism evidence="2 3">
    <name type="scientific">Murimonas intestini</name>
    <dbReference type="NCBI Taxonomy" id="1337051"/>
    <lineage>
        <taxon>Bacteria</taxon>
        <taxon>Bacillati</taxon>
        <taxon>Bacillota</taxon>
        <taxon>Clostridia</taxon>
        <taxon>Lachnospirales</taxon>
        <taxon>Lachnospiraceae</taxon>
        <taxon>Murimonas</taxon>
    </lineage>
</organism>
<sequence length="176" mass="21016">MIEYKLCRSNRKTIAIQVRGQEVTVRAPQNASKDFVEEFVRSKENWIRRHLEENRTAEKKKSDELDPQQKAEMYENARTVLKRKALDFAGQMGVSFGRITIKEQKTRWGSCSSRGNLNFNWKLMLAPEEVQDYVVVHELAHLKEMNHSPAFYREVEKVMPDYRLWQKWLRYYGKML</sequence>
<reference evidence="2 3" key="1">
    <citation type="submission" date="2018-05" db="EMBL/GenBank/DDBJ databases">
        <authorList>
            <person name="Goeker M."/>
            <person name="Huntemann M."/>
            <person name="Clum A."/>
            <person name="Pillay M."/>
            <person name="Palaniappan K."/>
            <person name="Varghese N."/>
            <person name="Mikhailova N."/>
            <person name="Stamatis D."/>
            <person name="Reddy T."/>
            <person name="Daum C."/>
            <person name="Shapiro N."/>
            <person name="Ivanova N."/>
            <person name="Kyrpides N."/>
            <person name="Woyke T."/>
        </authorList>
    </citation>
    <scope>NUCLEOTIDE SEQUENCE [LARGE SCALE GENOMIC DNA]</scope>
    <source>
        <strain evidence="2 3">DSM 26524</strain>
    </source>
</reference>
<gene>
    <name evidence="2" type="ORF">C7383_103187</name>
</gene>
<dbReference type="Proteomes" id="UP000245412">
    <property type="component" value="Unassembled WGS sequence"/>
</dbReference>
<dbReference type="EMBL" id="QGGY01000003">
    <property type="protein sequence ID" value="PWJ77343.1"/>
    <property type="molecule type" value="Genomic_DNA"/>
</dbReference>
<comment type="caution">
    <text evidence="2">The sequence shown here is derived from an EMBL/GenBank/DDBJ whole genome shotgun (WGS) entry which is preliminary data.</text>
</comment>
<evidence type="ECO:0000313" key="3">
    <source>
        <dbReference type="Proteomes" id="UP000245412"/>
    </source>
</evidence>
<dbReference type="Pfam" id="PF01863">
    <property type="entry name" value="YgjP-like"/>
    <property type="match status" value="2"/>
</dbReference>
<dbReference type="PANTHER" id="PTHR30399:SF1">
    <property type="entry name" value="UTP PYROPHOSPHATASE"/>
    <property type="match status" value="1"/>
</dbReference>
<evidence type="ECO:0000259" key="1">
    <source>
        <dbReference type="Pfam" id="PF01863"/>
    </source>
</evidence>
<name>A0AB73T6Q8_9FIRM</name>
<evidence type="ECO:0000313" key="2">
    <source>
        <dbReference type="EMBL" id="PWJ77343.1"/>
    </source>
</evidence>
<accession>A0AB73T6Q8</accession>
<dbReference type="InterPro" id="IPR053136">
    <property type="entry name" value="UTP_pyrophosphatase-like"/>
</dbReference>
<feature type="domain" description="YgjP-like metallopeptidase" evidence="1">
    <location>
        <begin position="12"/>
        <end position="66"/>
    </location>
</feature>
<feature type="domain" description="YgjP-like metallopeptidase" evidence="1">
    <location>
        <begin position="74"/>
        <end position="170"/>
    </location>
</feature>
<dbReference type="InterPro" id="IPR002725">
    <property type="entry name" value="YgjP-like_metallopeptidase"/>
</dbReference>
<keyword evidence="3" id="KW-1185">Reference proteome</keyword>
<proteinExistence type="predicted"/>
<dbReference type="PANTHER" id="PTHR30399">
    <property type="entry name" value="UNCHARACTERIZED PROTEIN YGJP"/>
    <property type="match status" value="1"/>
</dbReference>
<dbReference type="AlphaFoldDB" id="A0AB73T6Q8"/>